<dbReference type="Gene3D" id="3.50.50.60">
    <property type="entry name" value="FAD/NAD(P)-binding domain"/>
    <property type="match status" value="2"/>
</dbReference>
<dbReference type="InterPro" id="IPR036188">
    <property type="entry name" value="FAD/NAD-bd_sf"/>
</dbReference>
<gene>
    <name evidence="9" type="ORF">GCM10009007_05600</name>
</gene>
<comment type="caution">
    <text evidence="9">The sequence shown here is derived from an EMBL/GenBank/DDBJ whole genome shotgun (WGS) entry which is preliminary data.</text>
</comment>
<evidence type="ECO:0000313" key="9">
    <source>
        <dbReference type="EMBL" id="GHA67952.1"/>
    </source>
</evidence>
<dbReference type="PANTHER" id="PTHR43876">
    <property type="entry name" value="UBIQUINONE BIOSYNTHESIS MONOOXYGENASE COQ6, MITOCHONDRIAL"/>
    <property type="match status" value="1"/>
</dbReference>
<reference evidence="9" key="2">
    <citation type="submission" date="2020-09" db="EMBL/GenBank/DDBJ databases">
        <authorList>
            <person name="Sun Q."/>
            <person name="Kim S."/>
        </authorList>
    </citation>
    <scope>NUCLEOTIDE SEQUENCE</scope>
    <source>
        <strain evidence="9">KCTC 32501</strain>
    </source>
</reference>
<keyword evidence="4" id="KW-0285">Flavoprotein</keyword>
<evidence type="ECO:0000313" key="10">
    <source>
        <dbReference type="Proteomes" id="UP000614287"/>
    </source>
</evidence>
<dbReference type="PROSITE" id="PS01304">
    <property type="entry name" value="UBIH"/>
    <property type="match status" value="1"/>
</dbReference>
<dbReference type="EMBL" id="BMZG01000003">
    <property type="protein sequence ID" value="GHA67952.1"/>
    <property type="molecule type" value="Genomic_DNA"/>
</dbReference>
<dbReference type="InterPro" id="IPR002938">
    <property type="entry name" value="FAD-bd"/>
</dbReference>
<dbReference type="PRINTS" id="PR00420">
    <property type="entry name" value="RNGMNOXGNASE"/>
</dbReference>
<dbReference type="Pfam" id="PF01494">
    <property type="entry name" value="FAD_binding_3"/>
    <property type="match status" value="1"/>
</dbReference>
<evidence type="ECO:0000256" key="1">
    <source>
        <dbReference type="ARBA" id="ARBA00001974"/>
    </source>
</evidence>
<dbReference type="NCBIfam" id="TIGR01988">
    <property type="entry name" value="Ubi-OHases"/>
    <property type="match status" value="1"/>
</dbReference>
<dbReference type="GO" id="GO:0071949">
    <property type="term" value="F:FAD binding"/>
    <property type="evidence" value="ECO:0007669"/>
    <property type="project" value="InterPro"/>
</dbReference>
<evidence type="ECO:0000259" key="8">
    <source>
        <dbReference type="Pfam" id="PF01494"/>
    </source>
</evidence>
<reference evidence="9" key="1">
    <citation type="journal article" date="2014" name="Int. J. Syst. Evol. Microbiol.">
        <title>Complete genome sequence of Corynebacterium casei LMG S-19264T (=DSM 44701T), isolated from a smear-ripened cheese.</title>
        <authorList>
            <consortium name="US DOE Joint Genome Institute (JGI-PGF)"/>
            <person name="Walter F."/>
            <person name="Albersmeier A."/>
            <person name="Kalinowski J."/>
            <person name="Ruckert C."/>
        </authorList>
    </citation>
    <scope>NUCLEOTIDE SEQUENCE</scope>
    <source>
        <strain evidence="9">KCTC 32501</strain>
    </source>
</reference>
<protein>
    <recommendedName>
        <fullName evidence="8">FAD-binding domain-containing protein</fullName>
    </recommendedName>
</protein>
<dbReference type="Gene3D" id="3.30.9.10">
    <property type="entry name" value="D-Amino Acid Oxidase, subunit A, domain 2"/>
    <property type="match status" value="1"/>
</dbReference>
<sequence length="383" mass="42171">MSLTENIPVIIGAGPVGLAFAIMRARANAPVLVLDKQPYPPTHTDKRSLALSQGSVALLESLGLPLSRLTHAPIHHIHISEQGAWGHTQLHRHIEQVPQLGVVVRYADLLAQLNALVAQHPQIQMVRPIQVLACTQVNEHIQLQLSDASQLTHSINAPYAVHAEGGLFEPNATHRVRDYRQSAIVSNVQLAKPKPAWAWERFTPNGPCALLPTSADGLHFNLVWCLPTQEARHTQSLDEAAFLTQINQQIAHLTGSIIHAESRHAFALGLRQNHHNSPYQCSIGNAAQTLHPVAGQGFNLGLRDAYELNHRLNNASSTAQALISLSHHRQHDRRLTTAITDGMARGFTVDFGLSHVRSLAFSVINAQPWLKSRIAQQFMYGLR</sequence>
<dbReference type="InterPro" id="IPR051205">
    <property type="entry name" value="UbiH/COQ6_monooxygenase"/>
</dbReference>
<evidence type="ECO:0000256" key="5">
    <source>
        <dbReference type="ARBA" id="ARBA00022827"/>
    </source>
</evidence>
<dbReference type="GO" id="GO:0004497">
    <property type="term" value="F:monooxygenase activity"/>
    <property type="evidence" value="ECO:0007669"/>
    <property type="project" value="UniProtKB-KW"/>
</dbReference>
<proteinExistence type="inferred from homology"/>
<keyword evidence="6" id="KW-0560">Oxidoreductase</keyword>
<keyword evidence="7" id="KW-0503">Monooxygenase</keyword>
<organism evidence="9 10">
    <name type="scientific">Formosimonas limnophila</name>
    <dbReference type="NCBI Taxonomy" id="1384487"/>
    <lineage>
        <taxon>Bacteria</taxon>
        <taxon>Pseudomonadati</taxon>
        <taxon>Pseudomonadota</taxon>
        <taxon>Betaproteobacteria</taxon>
        <taxon>Burkholderiales</taxon>
        <taxon>Burkholderiaceae</taxon>
        <taxon>Formosimonas</taxon>
    </lineage>
</organism>
<accession>A0A8J3CK26</accession>
<feature type="domain" description="FAD-binding" evidence="8">
    <location>
        <begin position="9"/>
        <end position="320"/>
    </location>
</feature>
<dbReference type="GO" id="GO:0006744">
    <property type="term" value="P:ubiquinone biosynthetic process"/>
    <property type="evidence" value="ECO:0007669"/>
    <property type="project" value="UniProtKB-UniPathway"/>
</dbReference>
<keyword evidence="10" id="KW-1185">Reference proteome</keyword>
<dbReference type="InterPro" id="IPR018168">
    <property type="entry name" value="Ubi_Hdrlase_CS"/>
</dbReference>
<comment type="similarity">
    <text evidence="3">Belongs to the UbiH/COQ6 family.</text>
</comment>
<keyword evidence="5" id="KW-0274">FAD</keyword>
<dbReference type="AlphaFoldDB" id="A0A8J3CK26"/>
<dbReference type="Proteomes" id="UP000614287">
    <property type="component" value="Unassembled WGS sequence"/>
</dbReference>
<evidence type="ECO:0000256" key="2">
    <source>
        <dbReference type="ARBA" id="ARBA00004749"/>
    </source>
</evidence>
<evidence type="ECO:0000256" key="6">
    <source>
        <dbReference type="ARBA" id="ARBA00023002"/>
    </source>
</evidence>
<evidence type="ECO:0000256" key="4">
    <source>
        <dbReference type="ARBA" id="ARBA00022630"/>
    </source>
</evidence>
<name>A0A8J3CK26_9BURK</name>
<comment type="pathway">
    <text evidence="2">Cofactor biosynthesis; ubiquinone biosynthesis.</text>
</comment>
<evidence type="ECO:0000256" key="7">
    <source>
        <dbReference type="ARBA" id="ARBA00023033"/>
    </source>
</evidence>
<dbReference type="RefSeq" id="WP_189491274.1">
    <property type="nucleotide sequence ID" value="NZ_BMZG01000003.1"/>
</dbReference>
<dbReference type="GO" id="GO:0016705">
    <property type="term" value="F:oxidoreductase activity, acting on paired donors, with incorporation or reduction of molecular oxygen"/>
    <property type="evidence" value="ECO:0007669"/>
    <property type="project" value="InterPro"/>
</dbReference>
<evidence type="ECO:0000256" key="3">
    <source>
        <dbReference type="ARBA" id="ARBA00005349"/>
    </source>
</evidence>
<dbReference type="SUPFAM" id="SSF51905">
    <property type="entry name" value="FAD/NAD(P)-binding domain"/>
    <property type="match status" value="1"/>
</dbReference>
<dbReference type="UniPathway" id="UPA00232"/>
<dbReference type="PANTHER" id="PTHR43876:SF7">
    <property type="entry name" value="UBIQUINONE BIOSYNTHESIS MONOOXYGENASE COQ6, MITOCHONDRIAL"/>
    <property type="match status" value="1"/>
</dbReference>
<dbReference type="InterPro" id="IPR010971">
    <property type="entry name" value="UbiH/COQ6"/>
</dbReference>
<comment type="cofactor">
    <cofactor evidence="1">
        <name>FAD</name>
        <dbReference type="ChEBI" id="CHEBI:57692"/>
    </cofactor>
</comment>